<evidence type="ECO:0000256" key="11">
    <source>
        <dbReference type="ARBA" id="ARBA00023180"/>
    </source>
</evidence>
<feature type="transmembrane region" description="Helical" evidence="13">
    <location>
        <begin position="884"/>
        <end position="901"/>
    </location>
</feature>
<dbReference type="GO" id="GO:0005524">
    <property type="term" value="F:ATP binding"/>
    <property type="evidence" value="ECO:0007669"/>
    <property type="project" value="UniProtKB-KW"/>
</dbReference>
<feature type="transmembrane region" description="Helical" evidence="13">
    <location>
        <begin position="225"/>
        <end position="244"/>
    </location>
</feature>
<evidence type="ECO:0000256" key="13">
    <source>
        <dbReference type="SAM" id="Phobius"/>
    </source>
</evidence>
<dbReference type="OrthoDB" id="6500128at2759"/>
<keyword evidence="20" id="KW-1185">Reference proteome</keyword>
<keyword evidence="10 13" id="KW-0472">Membrane</keyword>
<feature type="transmembrane region" description="Helical" evidence="13">
    <location>
        <begin position="296"/>
        <end position="319"/>
    </location>
</feature>
<dbReference type="Proteomes" id="UP000663829">
    <property type="component" value="Unassembled WGS sequence"/>
</dbReference>
<dbReference type="InterPro" id="IPR017871">
    <property type="entry name" value="ABC_transporter-like_CS"/>
</dbReference>
<evidence type="ECO:0000259" key="14">
    <source>
        <dbReference type="PROSITE" id="PS50893"/>
    </source>
</evidence>
<feature type="domain" description="ABC transmembrane type-1" evidence="15">
    <location>
        <begin position="89"/>
        <end position="362"/>
    </location>
</feature>
<dbReference type="GO" id="GO:0016887">
    <property type="term" value="F:ATP hydrolysis activity"/>
    <property type="evidence" value="ECO:0007669"/>
    <property type="project" value="InterPro"/>
</dbReference>
<dbReference type="Proteomes" id="UP000682733">
    <property type="component" value="Unassembled WGS sequence"/>
</dbReference>
<organism evidence="16 20">
    <name type="scientific">Didymodactylos carnosus</name>
    <dbReference type="NCBI Taxonomy" id="1234261"/>
    <lineage>
        <taxon>Eukaryota</taxon>
        <taxon>Metazoa</taxon>
        <taxon>Spiralia</taxon>
        <taxon>Gnathifera</taxon>
        <taxon>Rotifera</taxon>
        <taxon>Eurotatoria</taxon>
        <taxon>Bdelloidea</taxon>
        <taxon>Philodinida</taxon>
        <taxon>Philodinidae</taxon>
        <taxon>Didymodactylos</taxon>
    </lineage>
</organism>
<feature type="domain" description="ABC transmembrane type-1" evidence="15">
    <location>
        <begin position="740"/>
        <end position="1032"/>
    </location>
</feature>
<evidence type="ECO:0000256" key="6">
    <source>
        <dbReference type="ARBA" id="ARBA00022741"/>
    </source>
</evidence>
<comment type="caution">
    <text evidence="16">The sequence shown here is derived from an EMBL/GenBank/DDBJ whole genome shotgun (WGS) entry which is preliminary data.</text>
</comment>
<keyword evidence="4 13" id="KW-0812">Transmembrane</keyword>
<feature type="transmembrane region" description="Helical" evidence="13">
    <location>
        <begin position="85"/>
        <end position="109"/>
    </location>
</feature>
<sequence>MHAKSSSNRLPKDAAIGDTEFKKTLFEEYNPDVKISDVHVNGLPKSSEKSKGFLSFKKKSEKPKKEAAQRLKVFEIHKFADVIDILLMFLGTLACLGTGATFPLMMLVYQSVTNGLVDLGIEQNTNSTTANSFNALVSQIQGTIKWYVILGFTSIALYWIGFSFWMIAAERQLRRIRFRLFRSILHQEIAWFDVRNAGELSNRLVDDLDKIQDGLGDKVADLISLVSRLIGGMIFAFVIVAFTIKEVQAYSSASAVAQEVFGAIRTVTAFSGQKKEEVRFAKNLTNAKSIGIKKGFYLGLCQAFAGIAIYIAFTVTFWYGPHLVRTEKSNYSAGTVIVIFVSCLQSTFSISQLVPNIQAIAEASGSGSFVFDLIARKSKIDAFKNDGHKPSVLTGNIELRNVKFTYPSRPEALVLNNINIKIPSGNTVALVGASGCGSECQPNLTHEEIFDFLICVESTIIQLIQRFYDPDSGEVLLDGRDIRSLNVAWLRTHIGIVSQEPVLFTGSIEDNIRFGKQDATDEEVIAAAKMANAHDFIMELPDNYKTSSGDKLSGGQKQRVAIARALISNPRILLLDEATSALDNTSERVVQDALDKAKEGRTTIVIAHRLSTIRNADLIISLERGQMVEFGTHNELLEKKGLYYELATAQTEKQKNLEEDSSDDEAEEEKMLMALRDDVHRARTLTATSIKSGLSDASLHEDSSYNTHQNNKSSISRKCSGKPFIFKILELNKPEWFYILIGAIGSIVVGAVTPAFALLFSNIYGLFAEQDVGKAEIETRNNALLIFSVGVVSGIGQFVSSVAFAKSGEELTMRMRILSFASILRQEIAWFDYDENSTGALITRLSSDASGLKGLSGLRIGVILNAVGAVIMALSIAFAASWKLTLIILLFVPLMIFSGILQGQRMAQKKSDSGKNNGNSWPEQGGLYATQAIDNIRTVIALHQEDYFIQKYEHCFNNQFKQTMWRLQLHALGTGLANSLMFFIHSAAFGYGVVLIKNEGLEFSLVFRVFSVITFGAMSVGRSTAMVPDYAKGKASAERILALNKRRSKINPEDPSGIKLDKVTGDINFKNVRFHYPARPKLRILKGFNLFSYAGQTLAIVGPSGSGKSTCVSLILRFYDPLSGSVHLDGHDVKSLNLTWLRSLIGLVQQEPVLFNLTIRENIAYGDNSRDVSDQEIESAARKANIHESITSLPQGYDTLCGSKGSQLSGGQKQRIAIARSLIRDPKILLLDEATSALDTKSEKVVQEALDTARLGRTCMTIAHRLSTIRNSDKIVVVDKGCIREEGSHDELLAKHGIYWKLSMAQERPNE</sequence>
<feature type="domain" description="ABC transporter" evidence="14">
    <location>
        <begin position="397"/>
        <end position="649"/>
    </location>
</feature>
<dbReference type="EMBL" id="CAJOBC010002431">
    <property type="protein sequence ID" value="CAF3732881.1"/>
    <property type="molecule type" value="Genomic_DNA"/>
</dbReference>
<dbReference type="InterPro" id="IPR011527">
    <property type="entry name" value="ABC1_TM_dom"/>
</dbReference>
<accession>A0A814DR56</accession>
<dbReference type="Pfam" id="PF00005">
    <property type="entry name" value="ABC_tran"/>
    <property type="match status" value="2"/>
</dbReference>
<dbReference type="EMBL" id="CAJNOK010006725">
    <property type="protein sequence ID" value="CAF1012610.1"/>
    <property type="molecule type" value="Genomic_DNA"/>
</dbReference>
<feature type="transmembrane region" description="Helical" evidence="13">
    <location>
        <begin position="736"/>
        <end position="764"/>
    </location>
</feature>
<dbReference type="CDD" id="cd18578">
    <property type="entry name" value="ABC_6TM_Pgp_ABCB1_D2_like"/>
    <property type="match status" value="1"/>
</dbReference>
<evidence type="ECO:0000256" key="12">
    <source>
        <dbReference type="SAM" id="MobiDB-lite"/>
    </source>
</evidence>
<dbReference type="SUPFAM" id="SSF90123">
    <property type="entry name" value="ABC transporter transmembrane region"/>
    <property type="match status" value="2"/>
</dbReference>
<proteinExistence type="inferred from homology"/>
<comment type="subcellular location">
    <subcellularLocation>
        <location evidence="1">Membrane</location>
        <topology evidence="1">Multi-pass membrane protein</topology>
    </subcellularLocation>
</comment>
<keyword evidence="9 13" id="KW-1133">Transmembrane helix</keyword>
<reference evidence="16" key="1">
    <citation type="submission" date="2021-02" db="EMBL/GenBank/DDBJ databases">
        <authorList>
            <person name="Nowell W R."/>
        </authorList>
    </citation>
    <scope>NUCLEOTIDE SEQUENCE</scope>
</reference>
<keyword evidence="8" id="KW-1278">Translocase</keyword>
<feature type="transmembrane region" description="Helical" evidence="13">
    <location>
        <begin position="784"/>
        <end position="805"/>
    </location>
</feature>
<comment type="similarity">
    <text evidence="2">Belongs to the ABC transporter superfamily. ABCB family. Multidrug resistance exporter (TC 3.A.1.201) subfamily.</text>
</comment>
<dbReference type="InterPro" id="IPR036640">
    <property type="entry name" value="ABC1_TM_sf"/>
</dbReference>
<evidence type="ECO:0000256" key="8">
    <source>
        <dbReference type="ARBA" id="ARBA00022967"/>
    </source>
</evidence>
<dbReference type="Pfam" id="PF00664">
    <property type="entry name" value="ABC_membrane"/>
    <property type="match status" value="3"/>
</dbReference>
<evidence type="ECO:0000259" key="15">
    <source>
        <dbReference type="PROSITE" id="PS50929"/>
    </source>
</evidence>
<evidence type="ECO:0000256" key="2">
    <source>
        <dbReference type="ARBA" id="ARBA00007577"/>
    </source>
</evidence>
<dbReference type="GO" id="GO:0015421">
    <property type="term" value="F:ABC-type oligopeptide transporter activity"/>
    <property type="evidence" value="ECO:0007669"/>
    <property type="project" value="TreeGrafter"/>
</dbReference>
<evidence type="ECO:0000256" key="9">
    <source>
        <dbReference type="ARBA" id="ARBA00022989"/>
    </source>
</evidence>
<dbReference type="InterPro" id="IPR003439">
    <property type="entry name" value="ABC_transporter-like_ATP-bd"/>
</dbReference>
<dbReference type="PANTHER" id="PTHR43394:SF18">
    <property type="entry name" value="ABC TRANSPORTER B FAMILY MEMBER 11-LIKE"/>
    <property type="match status" value="1"/>
</dbReference>
<dbReference type="CDD" id="cd18577">
    <property type="entry name" value="ABC_6TM_Pgp_ABCB1_D1_like"/>
    <property type="match status" value="1"/>
</dbReference>
<keyword evidence="5" id="KW-0677">Repeat</keyword>
<feature type="region of interest" description="Disordered" evidence="12">
    <location>
        <begin position="697"/>
        <end position="716"/>
    </location>
</feature>
<dbReference type="EMBL" id="CAJNOQ010002431">
    <property type="protein sequence ID" value="CAF0957991.1"/>
    <property type="molecule type" value="Genomic_DNA"/>
</dbReference>
<keyword evidence="3" id="KW-0813">Transport</keyword>
<dbReference type="InterPro" id="IPR027417">
    <property type="entry name" value="P-loop_NTPase"/>
</dbReference>
<keyword evidence="11" id="KW-0325">Glycoprotein</keyword>
<feature type="transmembrane region" description="Helical" evidence="13">
    <location>
        <begin position="146"/>
        <end position="169"/>
    </location>
</feature>
<feature type="transmembrane region" description="Helical" evidence="13">
    <location>
        <begin position="860"/>
        <end position="878"/>
    </location>
</feature>
<dbReference type="PANTHER" id="PTHR43394">
    <property type="entry name" value="ATP-DEPENDENT PERMEASE MDL1, MITOCHONDRIAL"/>
    <property type="match status" value="1"/>
</dbReference>
<evidence type="ECO:0000256" key="10">
    <source>
        <dbReference type="ARBA" id="ARBA00023136"/>
    </source>
</evidence>
<dbReference type="CDD" id="cd03249">
    <property type="entry name" value="ABC_MTABC3_MDL1_MDL2"/>
    <property type="match status" value="2"/>
</dbReference>
<keyword evidence="6" id="KW-0547">Nucleotide-binding</keyword>
<dbReference type="GO" id="GO:0090374">
    <property type="term" value="P:oligopeptide export from mitochondrion"/>
    <property type="evidence" value="ECO:0007669"/>
    <property type="project" value="TreeGrafter"/>
</dbReference>
<evidence type="ECO:0000256" key="1">
    <source>
        <dbReference type="ARBA" id="ARBA00004141"/>
    </source>
</evidence>
<name>A0A814DR56_9BILA</name>
<dbReference type="EMBL" id="CAJOBA010006733">
    <property type="protein sequence ID" value="CAF3781460.1"/>
    <property type="molecule type" value="Genomic_DNA"/>
</dbReference>
<dbReference type="Proteomes" id="UP000681722">
    <property type="component" value="Unassembled WGS sequence"/>
</dbReference>
<gene>
    <name evidence="16" type="ORF">GPM918_LOCUS11603</name>
    <name evidence="17" type="ORF">OVA965_LOCUS15119</name>
    <name evidence="18" type="ORF">SRO942_LOCUS11604</name>
    <name evidence="19" type="ORF">TMI583_LOCUS15123</name>
</gene>
<feature type="compositionally biased region" description="Polar residues" evidence="12">
    <location>
        <begin position="704"/>
        <end position="716"/>
    </location>
</feature>
<dbReference type="Gene3D" id="3.40.50.300">
    <property type="entry name" value="P-loop containing nucleotide triphosphate hydrolases"/>
    <property type="match status" value="3"/>
</dbReference>
<evidence type="ECO:0000313" key="16">
    <source>
        <dbReference type="EMBL" id="CAF0957991.1"/>
    </source>
</evidence>
<dbReference type="Gene3D" id="1.20.1560.10">
    <property type="entry name" value="ABC transporter type 1, transmembrane domain"/>
    <property type="match status" value="4"/>
</dbReference>
<dbReference type="Proteomes" id="UP000677228">
    <property type="component" value="Unassembled WGS sequence"/>
</dbReference>
<dbReference type="InterPro" id="IPR003593">
    <property type="entry name" value="AAA+_ATPase"/>
</dbReference>
<protein>
    <submittedName>
        <fullName evidence="16">Uncharacterized protein</fullName>
    </submittedName>
</protein>
<dbReference type="SUPFAM" id="SSF52540">
    <property type="entry name" value="P-loop containing nucleoside triphosphate hydrolases"/>
    <property type="match status" value="2"/>
</dbReference>
<dbReference type="FunFam" id="3.40.50.300:FF:000479">
    <property type="entry name" value="Multidrug resistance protein 1A"/>
    <property type="match status" value="2"/>
</dbReference>
<dbReference type="PROSITE" id="PS00211">
    <property type="entry name" value="ABC_TRANSPORTER_1"/>
    <property type="match status" value="2"/>
</dbReference>
<evidence type="ECO:0000256" key="3">
    <source>
        <dbReference type="ARBA" id="ARBA00022448"/>
    </source>
</evidence>
<keyword evidence="7" id="KW-0067">ATP-binding</keyword>
<dbReference type="FunFam" id="1.20.1560.10:FF:000009">
    <property type="entry name" value="ABC transporter B family member 1"/>
    <property type="match status" value="1"/>
</dbReference>
<dbReference type="SMART" id="SM00382">
    <property type="entry name" value="AAA"/>
    <property type="match status" value="2"/>
</dbReference>
<evidence type="ECO:0000313" key="17">
    <source>
        <dbReference type="EMBL" id="CAF1012610.1"/>
    </source>
</evidence>
<dbReference type="PROSITE" id="PS50929">
    <property type="entry name" value="ABC_TM1F"/>
    <property type="match status" value="2"/>
</dbReference>
<dbReference type="GO" id="GO:0005743">
    <property type="term" value="C:mitochondrial inner membrane"/>
    <property type="evidence" value="ECO:0007669"/>
    <property type="project" value="TreeGrafter"/>
</dbReference>
<evidence type="ECO:0000313" key="18">
    <source>
        <dbReference type="EMBL" id="CAF3732881.1"/>
    </source>
</evidence>
<evidence type="ECO:0000256" key="4">
    <source>
        <dbReference type="ARBA" id="ARBA00022692"/>
    </source>
</evidence>
<dbReference type="PROSITE" id="PS50893">
    <property type="entry name" value="ABC_TRANSPORTER_2"/>
    <property type="match status" value="2"/>
</dbReference>
<evidence type="ECO:0000313" key="19">
    <source>
        <dbReference type="EMBL" id="CAF3781460.1"/>
    </source>
</evidence>
<feature type="domain" description="ABC transporter" evidence="14">
    <location>
        <begin position="1067"/>
        <end position="1305"/>
    </location>
</feature>
<evidence type="ECO:0000313" key="20">
    <source>
        <dbReference type="Proteomes" id="UP000663829"/>
    </source>
</evidence>
<evidence type="ECO:0000256" key="5">
    <source>
        <dbReference type="ARBA" id="ARBA00022737"/>
    </source>
</evidence>
<feature type="transmembrane region" description="Helical" evidence="13">
    <location>
        <begin position="969"/>
        <end position="993"/>
    </location>
</feature>
<dbReference type="InterPro" id="IPR039421">
    <property type="entry name" value="Type_1_exporter"/>
</dbReference>
<evidence type="ECO:0000256" key="7">
    <source>
        <dbReference type="ARBA" id="ARBA00022840"/>
    </source>
</evidence>